<comment type="caution">
    <text evidence="2">The sequence shown here is derived from an EMBL/GenBank/DDBJ whole genome shotgun (WGS) entry which is preliminary data.</text>
</comment>
<sequence length="70" mass="7521">MDFSVLDFSALALDAVAAHGTHPPAGSSAPTKPVVTSAHPQHKTSKTSQEQNHYIIIINNLIDDISRVCR</sequence>
<protein>
    <submittedName>
        <fullName evidence="2">Uncharacterized protein</fullName>
    </submittedName>
</protein>
<feature type="region of interest" description="Disordered" evidence="1">
    <location>
        <begin position="19"/>
        <end position="50"/>
    </location>
</feature>
<reference evidence="2 3" key="1">
    <citation type="submission" date="2021-05" db="EMBL/GenBank/DDBJ databases">
        <title>Shewanella sp. JM162201.</title>
        <authorList>
            <person name="Xu S."/>
            <person name="Li A."/>
        </authorList>
    </citation>
    <scope>NUCLEOTIDE SEQUENCE [LARGE SCALE GENOMIC DNA]</scope>
    <source>
        <strain evidence="2 3">JM162201</strain>
    </source>
</reference>
<accession>A0ABS5V0X4</accession>
<dbReference type="EMBL" id="JAHEPS010000001">
    <property type="protein sequence ID" value="MBT1443447.1"/>
    <property type="molecule type" value="Genomic_DNA"/>
</dbReference>
<evidence type="ECO:0000313" key="3">
    <source>
        <dbReference type="Proteomes" id="UP001195903"/>
    </source>
</evidence>
<evidence type="ECO:0000313" key="2">
    <source>
        <dbReference type="EMBL" id="MBT1443447.1"/>
    </source>
</evidence>
<name>A0ABS5V0X4_9GAMM</name>
<organism evidence="2 3">
    <name type="scientific">Shewanella jiangmenensis</name>
    <dbReference type="NCBI Taxonomy" id="2837387"/>
    <lineage>
        <taxon>Bacteria</taxon>
        <taxon>Pseudomonadati</taxon>
        <taxon>Pseudomonadota</taxon>
        <taxon>Gammaproteobacteria</taxon>
        <taxon>Alteromonadales</taxon>
        <taxon>Shewanellaceae</taxon>
        <taxon>Shewanella</taxon>
    </lineage>
</organism>
<proteinExistence type="predicted"/>
<dbReference type="Proteomes" id="UP001195903">
    <property type="component" value="Unassembled WGS sequence"/>
</dbReference>
<dbReference type="RefSeq" id="WP_214505632.1">
    <property type="nucleotide sequence ID" value="NZ_JAHEPS010000001.1"/>
</dbReference>
<evidence type="ECO:0000256" key="1">
    <source>
        <dbReference type="SAM" id="MobiDB-lite"/>
    </source>
</evidence>
<gene>
    <name evidence="2" type="ORF">KJI95_02770</name>
</gene>
<keyword evidence="3" id="KW-1185">Reference proteome</keyword>